<proteinExistence type="predicted"/>
<sequence>MTVQLIKGNTAVVIGAMYAGCDCYFGYPITPASEILHEASKYFPMAGRKFVQAESEEAAINMVYGAAATGHRVMTASSGPGMSLKQEGISYLAGAELPCVIVDIQRAGPGLGNIGPEQADYNQIVKGGGHGNYKNIVLAPNSVQEMCDLTIKGFDLAFKYRNPVIVLADGVLGQMMEPLVFPKNATMPEIDNTWAVSGNRETKKNLVTSIFLDFDQLEAFNNKLMKKYQTVCENEPLYEEYHTEDADIILVSYGISSRISKSAVDLARQNGIKAGLFRPITLFPFPEKRLNEIADRECTFLAVEMSSGQMRDDVMLAIRCKRDVELANRMGGNIIEIEKLIQKIKEINQKQKTAKTTTGTTTGTTIGTTTGTTKKPEEK</sequence>
<protein>
    <submittedName>
        <fullName evidence="5">2-oxoglutarate oxidoreductase subunit KorA</fullName>
        <ecNumber evidence="5">1.2.7.3</ecNumber>
    </submittedName>
</protein>
<dbReference type="SUPFAM" id="SSF52518">
    <property type="entry name" value="Thiamin diphosphate-binding fold (THDP-binding)"/>
    <property type="match status" value="1"/>
</dbReference>
<dbReference type="InterPro" id="IPR009014">
    <property type="entry name" value="Transketo_C/PFOR_II"/>
</dbReference>
<dbReference type="Pfam" id="PF17147">
    <property type="entry name" value="PFOR_II"/>
    <property type="match status" value="1"/>
</dbReference>
<name>A0AA96ZV85_9EURY</name>
<evidence type="ECO:0000313" key="6">
    <source>
        <dbReference type="Proteomes" id="UP001304970"/>
    </source>
</evidence>
<dbReference type="GO" id="GO:0047553">
    <property type="term" value="F:2-oxoglutarate synthase activity"/>
    <property type="evidence" value="ECO:0007669"/>
    <property type="project" value="UniProtKB-EC"/>
</dbReference>
<dbReference type="AlphaFoldDB" id="A0AA96ZV85"/>
<dbReference type="PANTHER" id="PTHR43088">
    <property type="entry name" value="SUBUNIT OF PYRUVATE:FLAVODOXIN OXIDOREDUCTASE-RELATED"/>
    <property type="match status" value="1"/>
</dbReference>
<dbReference type="Gene3D" id="3.40.50.920">
    <property type="match status" value="1"/>
</dbReference>
<dbReference type="NCBIfam" id="NF005507">
    <property type="entry name" value="PRK07119.1"/>
    <property type="match status" value="1"/>
</dbReference>
<feature type="domain" description="Pyruvate flavodoxin/ferredoxin oxidoreductase pyrimidine binding" evidence="3">
    <location>
        <begin position="15"/>
        <end position="201"/>
    </location>
</feature>
<reference evidence="5 6" key="1">
    <citation type="submission" date="2023-07" db="EMBL/GenBank/DDBJ databases">
        <title>Closed genome sequence of Methanosarcinaceae archaeon Am2.</title>
        <authorList>
            <person name="Poehlein A."/>
            <person name="Protasov E."/>
            <person name="Platt K."/>
            <person name="Reeh H."/>
            <person name="Daniel R."/>
            <person name="Brune A."/>
        </authorList>
    </citation>
    <scope>NUCLEOTIDE SEQUENCE [LARGE SCALE GENOMIC DNA]</scope>
    <source>
        <strain evidence="5 6">Am2</strain>
    </source>
</reference>
<dbReference type="GO" id="GO:0044272">
    <property type="term" value="P:sulfur compound biosynthetic process"/>
    <property type="evidence" value="ECO:0007669"/>
    <property type="project" value="UniProtKB-ARBA"/>
</dbReference>
<dbReference type="InterPro" id="IPR033412">
    <property type="entry name" value="PFOR_II"/>
</dbReference>
<dbReference type="Proteomes" id="UP001304970">
    <property type="component" value="Chromosome"/>
</dbReference>
<dbReference type="GO" id="GO:0006082">
    <property type="term" value="P:organic acid metabolic process"/>
    <property type="evidence" value="ECO:0007669"/>
    <property type="project" value="UniProtKB-ARBA"/>
</dbReference>
<evidence type="ECO:0000313" key="5">
    <source>
        <dbReference type="EMBL" id="WNY26585.1"/>
    </source>
</evidence>
<dbReference type="SUPFAM" id="SSF52922">
    <property type="entry name" value="TK C-terminal domain-like"/>
    <property type="match status" value="1"/>
</dbReference>
<dbReference type="InterPro" id="IPR052368">
    <property type="entry name" value="2-oxoacid_oxidoreductase"/>
</dbReference>
<dbReference type="CDD" id="cd07034">
    <property type="entry name" value="TPP_PYR_PFOR_IOR-alpha_like"/>
    <property type="match status" value="1"/>
</dbReference>
<dbReference type="Pfam" id="PF01855">
    <property type="entry name" value="POR_N"/>
    <property type="match status" value="1"/>
</dbReference>
<dbReference type="EC" id="1.2.7.3" evidence="5"/>
<feature type="region of interest" description="Disordered" evidence="2">
    <location>
        <begin position="350"/>
        <end position="379"/>
    </location>
</feature>
<accession>A0AA96ZV85</accession>
<dbReference type="InterPro" id="IPR029061">
    <property type="entry name" value="THDP-binding"/>
</dbReference>
<dbReference type="Gene3D" id="3.40.50.970">
    <property type="match status" value="1"/>
</dbReference>
<evidence type="ECO:0000259" key="3">
    <source>
        <dbReference type="Pfam" id="PF01855"/>
    </source>
</evidence>
<evidence type="ECO:0000256" key="1">
    <source>
        <dbReference type="ARBA" id="ARBA00023002"/>
    </source>
</evidence>
<organism evidence="5 6">
    <name type="scientific">Methanolapillus ohkumae</name>
    <dbReference type="NCBI Taxonomy" id="3028298"/>
    <lineage>
        <taxon>Archaea</taxon>
        <taxon>Methanobacteriati</taxon>
        <taxon>Methanobacteriota</taxon>
        <taxon>Stenosarchaea group</taxon>
        <taxon>Methanomicrobia</taxon>
        <taxon>Methanosarcinales</taxon>
        <taxon>Methanosarcinaceae</taxon>
        <taxon>Methanolapillus</taxon>
    </lineage>
</organism>
<keyword evidence="6" id="KW-1185">Reference proteome</keyword>
<keyword evidence="1 5" id="KW-0560">Oxidoreductase</keyword>
<dbReference type="PANTHER" id="PTHR43088:SF1">
    <property type="entry name" value="SUBUNIT OF PYRUVATE:FLAVODOXIN OXIDOREDUCTASE"/>
    <property type="match status" value="1"/>
</dbReference>
<evidence type="ECO:0000259" key="4">
    <source>
        <dbReference type="Pfam" id="PF17147"/>
    </source>
</evidence>
<gene>
    <name evidence="5" type="primary">korA</name>
    <name evidence="5" type="ORF">MsAm2_03570</name>
</gene>
<dbReference type="EMBL" id="CP131061">
    <property type="protein sequence ID" value="WNY26585.1"/>
    <property type="molecule type" value="Genomic_DNA"/>
</dbReference>
<dbReference type="InterPro" id="IPR002880">
    <property type="entry name" value="Pyrv_Fd/Flavodoxin_OxRdtase_N"/>
</dbReference>
<evidence type="ECO:0000256" key="2">
    <source>
        <dbReference type="SAM" id="MobiDB-lite"/>
    </source>
</evidence>
<feature type="domain" description="Pyruvate:ferredoxin oxidoreductase core" evidence="4">
    <location>
        <begin position="246"/>
        <end position="339"/>
    </location>
</feature>
<feature type="compositionally biased region" description="Low complexity" evidence="2">
    <location>
        <begin position="350"/>
        <end position="373"/>
    </location>
</feature>